<evidence type="ECO:0000256" key="1">
    <source>
        <dbReference type="SAM" id="Phobius"/>
    </source>
</evidence>
<feature type="transmembrane region" description="Helical" evidence="1">
    <location>
        <begin position="15"/>
        <end position="36"/>
    </location>
</feature>
<gene>
    <name evidence="2" type="ORF">P262_02226</name>
</gene>
<dbReference type="HOGENOM" id="CLU_3182677_0_0_6"/>
<proteinExistence type="predicted"/>
<keyword evidence="1" id="KW-0812">Transmembrane</keyword>
<dbReference type="AlphaFoldDB" id="V5TYE0"/>
<evidence type="ECO:0000313" key="3">
    <source>
        <dbReference type="Proteomes" id="UP000018545"/>
    </source>
</evidence>
<accession>V5TYE0</accession>
<keyword evidence="1" id="KW-0472">Membrane</keyword>
<dbReference type="PATRIC" id="fig|1401659.3.peg.1575"/>
<name>V5TYE0_9ENTR</name>
<protein>
    <submittedName>
        <fullName evidence="2">Uncharacterized protein</fullName>
    </submittedName>
</protein>
<keyword evidence="1" id="KW-1133">Transmembrane helix</keyword>
<reference evidence="2 3" key="1">
    <citation type="journal article" date="2014" name="Genome Announc.">
        <title>Complete Genome Sequence of Cronobacter sakazakii Strain CMCC 45402.</title>
        <authorList>
            <person name="Zhao Z."/>
            <person name="Wang L."/>
            <person name="Wang B."/>
            <person name="Liang H."/>
            <person name="Ye Q."/>
            <person name="Zeng M."/>
        </authorList>
    </citation>
    <scope>NUCLEOTIDE SEQUENCE [LARGE SCALE GENOMIC DNA]</scope>
    <source>
        <strain evidence="3">45402</strain>
    </source>
</reference>
<dbReference type="EMBL" id="CP006731">
    <property type="protein sequence ID" value="AHB69947.1"/>
    <property type="molecule type" value="Genomic_DNA"/>
</dbReference>
<dbReference type="KEGG" id="csi:P262_02226"/>
<organism evidence="2 3">
    <name type="scientific">Cronobacter malonaticus</name>
    <dbReference type="NCBI Taxonomy" id="413503"/>
    <lineage>
        <taxon>Bacteria</taxon>
        <taxon>Pseudomonadati</taxon>
        <taxon>Pseudomonadota</taxon>
        <taxon>Gammaproteobacteria</taxon>
        <taxon>Enterobacterales</taxon>
        <taxon>Enterobacteriaceae</taxon>
        <taxon>Cronobacter</taxon>
    </lineage>
</organism>
<evidence type="ECO:0000313" key="2">
    <source>
        <dbReference type="EMBL" id="AHB69947.1"/>
    </source>
</evidence>
<dbReference type="Proteomes" id="UP000018545">
    <property type="component" value="Chromosome"/>
</dbReference>
<sequence>MALQLPSPGGGCVPGFISAIIFLLRSFLSPYLFSFIRNNNSHLINK</sequence>